<sequence>MLKMVGNGAHVAAAFMPDRHWGGGAPRLRLDRAAGEAPGIENDGAPAARLRRRGLGNGRILWI</sequence>
<dbReference type="AlphaFoldDB" id="A0A0S2W0W4"/>
<accession>A0A0S2W0W4</accession>
<proteinExistence type="predicted"/>
<organism evidence="1 2">
    <name type="scientific">Intestinimonas butyriciproducens</name>
    <dbReference type="NCBI Taxonomy" id="1297617"/>
    <lineage>
        <taxon>Bacteria</taxon>
        <taxon>Bacillati</taxon>
        <taxon>Bacillota</taxon>
        <taxon>Clostridia</taxon>
        <taxon>Eubacteriales</taxon>
        <taxon>Intestinimonas</taxon>
    </lineage>
</organism>
<protein>
    <submittedName>
        <fullName evidence="1">Uncharacterized protein</fullName>
    </submittedName>
</protein>
<dbReference type="EMBL" id="CP011307">
    <property type="protein sequence ID" value="ALP92995.1"/>
    <property type="molecule type" value="Genomic_DNA"/>
</dbReference>
<evidence type="ECO:0000313" key="1">
    <source>
        <dbReference type="EMBL" id="ALP92995.1"/>
    </source>
</evidence>
<gene>
    <name evidence="1" type="ORF">IB211_00600</name>
</gene>
<dbReference type="RefSeq" id="WP_033118750.1">
    <property type="nucleotide sequence ID" value="NZ_CALICV010000100.1"/>
</dbReference>
<reference evidence="2" key="2">
    <citation type="submission" date="2015-04" db="EMBL/GenBank/DDBJ databases">
        <title>A butyrogenic pathway from the amino acid lysine in a human gut commensal.</title>
        <authorList>
            <person name="de Vos W.M."/>
            <person name="Bui N.T.P."/>
            <person name="Plugge C.M."/>
            <person name="Ritari J."/>
        </authorList>
    </citation>
    <scope>NUCLEOTIDE SEQUENCE [LARGE SCALE GENOMIC DNA]</scope>
    <source>
        <strain evidence="2">AF211</strain>
    </source>
</reference>
<keyword evidence="2" id="KW-1185">Reference proteome</keyword>
<reference evidence="1 2" key="1">
    <citation type="journal article" date="2015" name="Nat. Commun.">
        <title>Production of butyrate from lysine and the Amadori product fructoselysine by a human gut commensal.</title>
        <authorList>
            <person name="Bui T.P."/>
            <person name="Ritari J."/>
            <person name="Boeren S."/>
            <person name="de Waard P."/>
            <person name="Plugge C.M."/>
            <person name="de Vos W.M."/>
        </authorList>
    </citation>
    <scope>NUCLEOTIDE SEQUENCE [LARGE SCALE GENOMIC DNA]</scope>
    <source>
        <strain evidence="1 2">AF211</strain>
    </source>
</reference>
<name>A0A0S2W0W4_9FIRM</name>
<dbReference type="STRING" id="1297617.IB211_00600"/>
<evidence type="ECO:0000313" key="2">
    <source>
        <dbReference type="Proteomes" id="UP000064844"/>
    </source>
</evidence>
<dbReference type="KEGG" id="ibu:IB211_00600"/>
<dbReference type="Proteomes" id="UP000064844">
    <property type="component" value="Chromosome"/>
</dbReference>